<reference evidence="3" key="1">
    <citation type="submission" date="2015-06" db="EMBL/GenBank/DDBJ databases">
        <title>Expansion of signal transduction pathways in fungi by whole-genome duplication.</title>
        <authorList>
            <consortium name="DOE Joint Genome Institute"/>
            <person name="Corrochano L.M."/>
            <person name="Kuo A."/>
            <person name="Marcet-Houben M."/>
            <person name="Polaino S."/>
            <person name="Salamov A."/>
            <person name="Villalobos J.M."/>
            <person name="Alvarez M.I."/>
            <person name="Avalos J."/>
            <person name="Benito E.P."/>
            <person name="Benoit I."/>
            <person name="Burger G."/>
            <person name="Camino L.P."/>
            <person name="Canovas D."/>
            <person name="Cerda-Olmedo E."/>
            <person name="Cheng J.-F."/>
            <person name="Dominguez A."/>
            <person name="Elias M."/>
            <person name="Eslava A.P."/>
            <person name="Glaser F."/>
            <person name="Grimwood J."/>
            <person name="Gutierrez G."/>
            <person name="Heitman J."/>
            <person name="Henrissat B."/>
            <person name="Iturriaga E.A."/>
            <person name="Lang B.F."/>
            <person name="Lavin J.L."/>
            <person name="Lee S."/>
            <person name="Li W."/>
            <person name="Lindquist E."/>
            <person name="Lopez-Garcia S."/>
            <person name="Luque E.M."/>
            <person name="Marcos A.T."/>
            <person name="Martin J."/>
            <person name="McCluskey K."/>
            <person name="Medina H.R."/>
            <person name="Miralles-Duran A."/>
            <person name="Miyazaki A."/>
            <person name="Munoz-Torres E."/>
            <person name="Oguiza J.A."/>
            <person name="Ohm R."/>
            <person name="Olmedo M."/>
            <person name="Orejas M."/>
            <person name="Ortiz-Castellanos L."/>
            <person name="Pisabarro A.G."/>
            <person name="Rodriguez-Romero J."/>
            <person name="Ruiz-Herrera J."/>
            <person name="Ruiz-Vazquez R."/>
            <person name="Sanz C."/>
            <person name="Schackwitz W."/>
            <person name="Schmutz J."/>
            <person name="Shahriari M."/>
            <person name="Shelest E."/>
            <person name="Silva-Franco F."/>
            <person name="Soanes D."/>
            <person name="Syed K."/>
            <person name="Tagua V.G."/>
            <person name="Talbot N.J."/>
            <person name="Thon M."/>
            <person name="De vries R.P."/>
            <person name="Wiebenga A."/>
            <person name="Yadav J.S."/>
            <person name="Braun E.L."/>
            <person name="Baker S."/>
            <person name="Garre V."/>
            <person name="Horwitz B."/>
            <person name="Torres-Martinez S."/>
            <person name="Idnurm A."/>
            <person name="Herrera-Estrella A."/>
            <person name="Gabaldon T."/>
            <person name="Grigoriev I.V."/>
        </authorList>
    </citation>
    <scope>NUCLEOTIDE SEQUENCE [LARGE SCALE GENOMIC DNA]</scope>
    <source>
        <strain evidence="3">NRRL 1555(-)</strain>
    </source>
</reference>
<dbReference type="Proteomes" id="UP000077315">
    <property type="component" value="Unassembled WGS sequence"/>
</dbReference>
<dbReference type="Pfam" id="PF12550">
    <property type="entry name" value="GCR1_C"/>
    <property type="match status" value="1"/>
</dbReference>
<evidence type="ECO:0000313" key="3">
    <source>
        <dbReference type="Proteomes" id="UP000077315"/>
    </source>
</evidence>
<evidence type="ECO:0000313" key="2">
    <source>
        <dbReference type="EMBL" id="OAD67225.1"/>
    </source>
</evidence>
<evidence type="ECO:0000259" key="1">
    <source>
        <dbReference type="Pfam" id="PF12550"/>
    </source>
</evidence>
<feature type="domain" description="Transcription activator GCR1-like" evidence="1">
    <location>
        <begin position="190"/>
        <end position="270"/>
    </location>
</feature>
<dbReference type="AlphaFoldDB" id="A0A162WHV8"/>
<dbReference type="GO" id="GO:0000981">
    <property type="term" value="F:DNA-binding transcription factor activity, RNA polymerase II-specific"/>
    <property type="evidence" value="ECO:0007669"/>
    <property type="project" value="TreeGrafter"/>
</dbReference>
<keyword evidence="3" id="KW-1185">Reference proteome</keyword>
<name>A0A162WHV8_PHYB8</name>
<dbReference type="STRING" id="763407.A0A162WHV8"/>
<dbReference type="EMBL" id="KV441025">
    <property type="protein sequence ID" value="OAD67225.1"/>
    <property type="molecule type" value="Genomic_DNA"/>
</dbReference>
<protein>
    <recommendedName>
        <fullName evidence="1">Transcription activator GCR1-like domain-containing protein</fullName>
    </recommendedName>
</protein>
<gene>
    <name evidence="2" type="ORF">PHYBLDRAFT_174608</name>
</gene>
<accession>A0A162WHV8</accession>
<sequence>MTFLDTCLNALRFVSEPVTRGPEFPQVLKKNKVNPGRFLAVLQENMVLTSTDDINNPGQGSSDHSAQNVLSLIFKQLENLNTKLDNHQATLQRLLLDQQHRQSQDKCLAHSVHELRADMQLLREASVMFGTGTKYLPSTLAQSSISPLVSVSVSVSESESESPSVADLPLDLPVPTSPVWIQQPTKKSIYSLSRDIVTVTDLWREWSVGLSDAMPSVIELNKTKGSSWRSIAKERQFYSRRLIIVNKIYKVKQTTNCSIEEAVGAVELLRTEMKWSLKQIGMSRNSRVNLLI</sequence>
<dbReference type="VEuPathDB" id="FungiDB:PHYBLDRAFT_174608"/>
<dbReference type="RefSeq" id="XP_018285265.1">
    <property type="nucleotide sequence ID" value="XM_018437291.1"/>
</dbReference>
<dbReference type="GO" id="GO:0060963">
    <property type="term" value="P:positive regulation of ribosomal protein gene transcription by RNA polymerase II"/>
    <property type="evidence" value="ECO:0007669"/>
    <property type="project" value="TreeGrafter"/>
</dbReference>
<dbReference type="GeneID" id="28998197"/>
<dbReference type="PANTHER" id="PTHR37784">
    <property type="entry name" value="PROTEIN MSN1"/>
    <property type="match status" value="1"/>
</dbReference>
<dbReference type="InterPro" id="IPR022210">
    <property type="entry name" value="TF_GCR1-like"/>
</dbReference>
<dbReference type="GO" id="GO:0000978">
    <property type="term" value="F:RNA polymerase II cis-regulatory region sequence-specific DNA binding"/>
    <property type="evidence" value="ECO:0007669"/>
    <property type="project" value="TreeGrafter"/>
</dbReference>
<dbReference type="InParanoid" id="A0A162WHV8"/>
<dbReference type="PANTHER" id="PTHR37784:SF4">
    <property type="entry name" value="TRANSCRIPTION FACTOR-LIKE PROTEIN EUC1"/>
    <property type="match status" value="1"/>
</dbReference>
<dbReference type="InterPro" id="IPR052146">
    <property type="entry name" value="HOT1"/>
</dbReference>
<organism evidence="2 3">
    <name type="scientific">Phycomyces blakesleeanus (strain ATCC 8743b / DSM 1359 / FGSC 10004 / NBRC 33097 / NRRL 1555)</name>
    <dbReference type="NCBI Taxonomy" id="763407"/>
    <lineage>
        <taxon>Eukaryota</taxon>
        <taxon>Fungi</taxon>
        <taxon>Fungi incertae sedis</taxon>
        <taxon>Mucoromycota</taxon>
        <taxon>Mucoromycotina</taxon>
        <taxon>Mucoromycetes</taxon>
        <taxon>Mucorales</taxon>
        <taxon>Phycomycetaceae</taxon>
        <taxon>Phycomyces</taxon>
    </lineage>
</organism>
<dbReference type="OrthoDB" id="428577at2759"/>
<proteinExistence type="predicted"/>